<dbReference type="PANTHER" id="PTHR12106:SF27">
    <property type="entry name" value="SORTILIN-RELATED RECEPTOR"/>
    <property type="match status" value="1"/>
</dbReference>
<evidence type="ECO:0000256" key="1">
    <source>
        <dbReference type="ARBA" id="ARBA00022737"/>
    </source>
</evidence>
<organism evidence="3 4">
    <name type="scientific">Desmophyllum pertusum</name>
    <dbReference type="NCBI Taxonomy" id="174260"/>
    <lineage>
        <taxon>Eukaryota</taxon>
        <taxon>Metazoa</taxon>
        <taxon>Cnidaria</taxon>
        <taxon>Anthozoa</taxon>
        <taxon>Hexacorallia</taxon>
        <taxon>Scleractinia</taxon>
        <taxon>Caryophylliina</taxon>
        <taxon>Caryophylliidae</taxon>
        <taxon>Desmophyllum</taxon>
    </lineage>
</organism>
<dbReference type="InterPro" id="IPR050310">
    <property type="entry name" value="VPS10-sortilin"/>
</dbReference>
<dbReference type="Proteomes" id="UP001163046">
    <property type="component" value="Unassembled WGS sequence"/>
</dbReference>
<sequence>MLSWLMTSQHQSFIIPVILDLDGILKDENVRSYFWGIPPLDNANTLYIEREEITGGQSNVVKTDYFSNFASKVISGVNDYEVIDNYMFATNSSSGSGSVTLWVSLNRGKFQQAQIPTASPTQDFYVADAIRGSGFSGSHS</sequence>
<keyword evidence="3" id="KW-0675">Receptor</keyword>
<protein>
    <submittedName>
        <fullName evidence="3">Sortilin- receptor</fullName>
    </submittedName>
</protein>
<evidence type="ECO:0000313" key="4">
    <source>
        <dbReference type="Proteomes" id="UP001163046"/>
    </source>
</evidence>
<dbReference type="InterPro" id="IPR031778">
    <property type="entry name" value="Sortilin_N"/>
</dbReference>
<name>A0A9W9ZQQ5_9CNID</name>
<dbReference type="Pfam" id="PF15902">
    <property type="entry name" value="Sortilin-Vps10"/>
    <property type="match status" value="1"/>
</dbReference>
<dbReference type="AlphaFoldDB" id="A0A9W9ZQQ5"/>
<reference evidence="3" key="1">
    <citation type="submission" date="2023-01" db="EMBL/GenBank/DDBJ databases">
        <title>Genome assembly of the deep-sea coral Lophelia pertusa.</title>
        <authorList>
            <person name="Herrera S."/>
            <person name="Cordes E."/>
        </authorList>
    </citation>
    <scope>NUCLEOTIDE SEQUENCE</scope>
    <source>
        <strain evidence="3">USNM1676648</strain>
        <tissue evidence="3">Polyp</tissue>
    </source>
</reference>
<dbReference type="PANTHER" id="PTHR12106">
    <property type="entry name" value="SORTILIN RELATED"/>
    <property type="match status" value="1"/>
</dbReference>
<dbReference type="GO" id="GO:0006892">
    <property type="term" value="P:post-Golgi vesicle-mediated transport"/>
    <property type="evidence" value="ECO:0007669"/>
    <property type="project" value="TreeGrafter"/>
</dbReference>
<keyword evidence="1" id="KW-0677">Repeat</keyword>
<dbReference type="GO" id="GO:0005794">
    <property type="term" value="C:Golgi apparatus"/>
    <property type="evidence" value="ECO:0007669"/>
    <property type="project" value="TreeGrafter"/>
</dbReference>
<accession>A0A9W9ZQQ5</accession>
<proteinExistence type="predicted"/>
<dbReference type="OrthoDB" id="443634at2759"/>
<keyword evidence="4" id="KW-1185">Reference proteome</keyword>
<evidence type="ECO:0000259" key="2">
    <source>
        <dbReference type="Pfam" id="PF15902"/>
    </source>
</evidence>
<dbReference type="GO" id="GO:0016020">
    <property type="term" value="C:membrane"/>
    <property type="evidence" value="ECO:0007669"/>
    <property type="project" value="TreeGrafter"/>
</dbReference>
<dbReference type="EMBL" id="MU825889">
    <property type="protein sequence ID" value="KAJ7384249.1"/>
    <property type="molecule type" value="Genomic_DNA"/>
</dbReference>
<feature type="domain" description="Sortilin N-terminal" evidence="2">
    <location>
        <begin position="27"/>
        <end position="130"/>
    </location>
</feature>
<comment type="caution">
    <text evidence="3">The sequence shown here is derived from an EMBL/GenBank/DDBJ whole genome shotgun (WGS) entry which is preliminary data.</text>
</comment>
<evidence type="ECO:0000313" key="3">
    <source>
        <dbReference type="EMBL" id="KAJ7384249.1"/>
    </source>
</evidence>
<gene>
    <name evidence="3" type="primary">SORL1_9</name>
    <name evidence="3" type="ORF">OS493_022881</name>
</gene>